<dbReference type="Proteomes" id="UP001523401">
    <property type="component" value="Unassembled WGS sequence"/>
</dbReference>
<protein>
    <submittedName>
        <fullName evidence="1">Uncharacterized protein</fullName>
    </submittedName>
</protein>
<reference evidence="1 2" key="1">
    <citation type="submission" date="2022-06" db="EMBL/GenBank/DDBJ databases">
        <title>Whole-genome of Asaia lannensis strain LMG 27011T.</title>
        <authorList>
            <person name="Sombolestani A."/>
        </authorList>
    </citation>
    <scope>NUCLEOTIDE SEQUENCE [LARGE SCALE GENOMIC DNA]</scope>
    <source>
        <strain evidence="1 2">NBRC 102526</strain>
    </source>
</reference>
<evidence type="ECO:0000313" key="2">
    <source>
        <dbReference type="Proteomes" id="UP001523401"/>
    </source>
</evidence>
<organism evidence="1 2">
    <name type="scientific">Asaia lannensis NBRC 102526</name>
    <dbReference type="NCBI Taxonomy" id="1307926"/>
    <lineage>
        <taxon>Bacteria</taxon>
        <taxon>Pseudomonadati</taxon>
        <taxon>Pseudomonadota</taxon>
        <taxon>Alphaproteobacteria</taxon>
        <taxon>Acetobacterales</taxon>
        <taxon>Acetobacteraceae</taxon>
        <taxon>Asaia</taxon>
    </lineage>
</organism>
<evidence type="ECO:0000313" key="1">
    <source>
        <dbReference type="EMBL" id="MCO6160805.1"/>
    </source>
</evidence>
<proteinExistence type="predicted"/>
<keyword evidence="2" id="KW-1185">Reference proteome</keyword>
<dbReference type="EMBL" id="JAMXQU010000010">
    <property type="protein sequence ID" value="MCO6160805.1"/>
    <property type="molecule type" value="Genomic_DNA"/>
</dbReference>
<sequence>MGGTTLITHGLALCCAARMRQIAQSDMRWSGEAVIFRAGALMPSDLFASPSLREAFSYVTITPMTVGYERLATPLGRNWSEDFRLPPVMEVSPVVSGLSIRRLSPRAAPGIVGIFWERGDGKTFSGYRVVQDEETPEDVVAAFCKVFAGARADGSVLRVPSGRLEAQVAGYGRSTRLASRQSQSFRLSIWTDRRTMRTALGTLLNDRLLPEDWLDLPDGRCAQIIFDGEEEHDEIQTQILFRRDIRVRVIWDRWETDWTPQMIAGGGWLRTAGSIQPLGVTPGNDRSEIPVDTLVRLSAQQDMPMDYRDWCVDSDGTVIWSPSSAGGIS</sequence>
<name>A0ABT1CIW2_9PROT</name>
<accession>A0ABT1CIW2</accession>
<gene>
    <name evidence="1" type="ORF">NF685_12255</name>
</gene>
<comment type="caution">
    <text evidence="1">The sequence shown here is derived from an EMBL/GenBank/DDBJ whole genome shotgun (WGS) entry which is preliminary data.</text>
</comment>
<dbReference type="RefSeq" id="WP_252849829.1">
    <property type="nucleotide sequence ID" value="NZ_BAPW01000002.1"/>
</dbReference>